<keyword evidence="2" id="KW-0732">Signal</keyword>
<dbReference type="SUPFAM" id="SSF53474">
    <property type="entry name" value="alpha/beta-Hydrolases"/>
    <property type="match status" value="1"/>
</dbReference>
<dbReference type="Gene3D" id="3.40.50.1820">
    <property type="entry name" value="alpha/beta hydrolase"/>
    <property type="match status" value="1"/>
</dbReference>
<keyword evidence="1" id="KW-0378">Hydrolase</keyword>
<feature type="chain" id="PRO_5040342584" description="BD-FAE-like domain-containing protein" evidence="2">
    <location>
        <begin position="23"/>
        <end position="280"/>
    </location>
</feature>
<dbReference type="InterPro" id="IPR050300">
    <property type="entry name" value="GDXG_lipolytic_enzyme"/>
</dbReference>
<dbReference type="EMBL" id="CAJIMS010000001">
    <property type="protein sequence ID" value="CAD7803245.1"/>
    <property type="molecule type" value="Genomic_DNA"/>
</dbReference>
<evidence type="ECO:0000313" key="5">
    <source>
        <dbReference type="Proteomes" id="UP000662618"/>
    </source>
</evidence>
<feature type="domain" description="BD-FAE-like" evidence="3">
    <location>
        <begin position="44"/>
        <end position="161"/>
    </location>
</feature>
<proteinExistence type="predicted"/>
<gene>
    <name evidence="4" type="ORF">CHRY9390_01050</name>
</gene>
<dbReference type="Proteomes" id="UP000662618">
    <property type="component" value="Unassembled WGS sequence"/>
</dbReference>
<comment type="caution">
    <text evidence="4">The sequence shown here is derived from an EMBL/GenBank/DDBJ whole genome shotgun (WGS) entry which is preliminary data.</text>
</comment>
<dbReference type="RefSeq" id="WP_162087506.1">
    <property type="nucleotide sequence ID" value="NZ_CAJIMS010000001.1"/>
</dbReference>
<organism evidence="4 5">
    <name type="scientific">Chryseobacterium aquaeductus</name>
    <dbReference type="NCBI Taxonomy" id="2675056"/>
    <lineage>
        <taxon>Bacteria</taxon>
        <taxon>Pseudomonadati</taxon>
        <taxon>Bacteroidota</taxon>
        <taxon>Flavobacteriia</taxon>
        <taxon>Flavobacteriales</taxon>
        <taxon>Weeksellaceae</taxon>
        <taxon>Chryseobacterium group</taxon>
        <taxon>Chryseobacterium</taxon>
    </lineage>
</organism>
<dbReference type="GO" id="GO:0016787">
    <property type="term" value="F:hydrolase activity"/>
    <property type="evidence" value="ECO:0007669"/>
    <property type="project" value="UniProtKB-KW"/>
</dbReference>
<evidence type="ECO:0000259" key="3">
    <source>
        <dbReference type="Pfam" id="PF20434"/>
    </source>
</evidence>
<evidence type="ECO:0000256" key="2">
    <source>
        <dbReference type="SAM" id="SignalP"/>
    </source>
</evidence>
<name>A0A9N8MM40_9FLAO</name>
<dbReference type="InterPro" id="IPR029058">
    <property type="entry name" value="AB_hydrolase_fold"/>
</dbReference>
<sequence>MKKFVLLTIICILMSCNSDDSAEVFTEAATFLDVSYGSHNLQKMDIYLPGGRSSGKTKILVLIHGGGWAGGDKADYATSINAAREKFPDYALVNMNYRLVGNGTDYMLPAQTDDIHSVLNFLEGESQEYGIKPEFVLTGTSAGGHLSMLYSYKYDVQKSENGGEYCWTDESFRFLLLQLPRIFHTYPIYYESGNFTFRIYSTTICESCNLGYKFFGSHDFFFGDIDELVPPSQKTALDSKLNQFGVPNESYLYNGGHGIGGIYQEDVLTKAKNFVYKYSN</sequence>
<accession>A0A9N8MM40</accession>
<protein>
    <recommendedName>
        <fullName evidence="3">BD-FAE-like domain-containing protein</fullName>
    </recommendedName>
</protein>
<dbReference type="PANTHER" id="PTHR48081">
    <property type="entry name" value="AB HYDROLASE SUPERFAMILY PROTEIN C4A8.06C"/>
    <property type="match status" value="1"/>
</dbReference>
<keyword evidence="5" id="KW-1185">Reference proteome</keyword>
<evidence type="ECO:0000256" key="1">
    <source>
        <dbReference type="ARBA" id="ARBA00022801"/>
    </source>
</evidence>
<dbReference type="Pfam" id="PF20434">
    <property type="entry name" value="BD-FAE"/>
    <property type="match status" value="1"/>
</dbReference>
<dbReference type="InterPro" id="IPR049492">
    <property type="entry name" value="BD-FAE-like_dom"/>
</dbReference>
<reference evidence="4" key="1">
    <citation type="submission" date="2020-12" db="EMBL/GenBank/DDBJ databases">
        <authorList>
            <person name="Rodrigo-Torres L."/>
            <person name="Arahal R. D."/>
            <person name="Lucena T."/>
        </authorList>
    </citation>
    <scope>NUCLEOTIDE SEQUENCE</scope>
    <source>
        <strain evidence="4">CECT 9390</strain>
    </source>
</reference>
<dbReference type="PROSITE" id="PS51257">
    <property type="entry name" value="PROKAR_LIPOPROTEIN"/>
    <property type="match status" value="1"/>
</dbReference>
<dbReference type="AlphaFoldDB" id="A0A9N8MM40"/>
<feature type="signal peptide" evidence="2">
    <location>
        <begin position="1"/>
        <end position="22"/>
    </location>
</feature>
<evidence type="ECO:0000313" key="4">
    <source>
        <dbReference type="EMBL" id="CAD7803245.1"/>
    </source>
</evidence>